<dbReference type="EMBL" id="JAEKNN010000023">
    <property type="protein sequence ID" value="MBJ7608677.1"/>
    <property type="molecule type" value="Genomic_DNA"/>
</dbReference>
<organism evidence="1 2">
    <name type="scientific">Candidatus Amunia macphersoniae</name>
    <dbReference type="NCBI Taxonomy" id="3127014"/>
    <lineage>
        <taxon>Bacteria</taxon>
        <taxon>Bacillati</taxon>
        <taxon>Candidatus Dormiibacterota</taxon>
        <taxon>Candidatus Dormibacteria</taxon>
        <taxon>Candidatus Aeolococcales</taxon>
        <taxon>Candidatus Aeolococcaceae</taxon>
        <taxon>Candidatus Amunia</taxon>
    </lineage>
</organism>
<gene>
    <name evidence="1" type="ORF">JF887_04495</name>
</gene>
<sequence>MSAPIAVLDLGAAEQECGDPALERVRRGYAGLGPGQVLEARSPIAEHAFAVRAWARQAGAELIGDERVGRLAVLRVRRPA</sequence>
<dbReference type="AlphaFoldDB" id="A0A934N960"/>
<dbReference type="Proteomes" id="UP000614410">
    <property type="component" value="Unassembled WGS sequence"/>
</dbReference>
<evidence type="ECO:0000313" key="2">
    <source>
        <dbReference type="Proteomes" id="UP000614410"/>
    </source>
</evidence>
<comment type="caution">
    <text evidence="1">The sequence shown here is derived from an EMBL/GenBank/DDBJ whole genome shotgun (WGS) entry which is preliminary data.</text>
</comment>
<evidence type="ECO:0000313" key="1">
    <source>
        <dbReference type="EMBL" id="MBJ7608677.1"/>
    </source>
</evidence>
<proteinExistence type="predicted"/>
<accession>A0A934N960</accession>
<name>A0A934N960_9BACT</name>
<reference evidence="1 2" key="1">
    <citation type="submission" date="2020-10" db="EMBL/GenBank/DDBJ databases">
        <title>Ca. Dormibacterota MAGs.</title>
        <authorList>
            <person name="Montgomery K."/>
        </authorList>
    </citation>
    <scope>NUCLEOTIDE SEQUENCE [LARGE SCALE GENOMIC DNA]</scope>
    <source>
        <strain evidence="1">Mitchell_Peninsula_5</strain>
    </source>
</reference>
<protein>
    <submittedName>
        <fullName evidence="1">Uncharacterized protein</fullName>
    </submittedName>
</protein>